<dbReference type="Pfam" id="PF04186">
    <property type="entry name" value="FxsA"/>
    <property type="match status" value="1"/>
</dbReference>
<evidence type="ECO:0000256" key="1">
    <source>
        <dbReference type="SAM" id="Phobius"/>
    </source>
</evidence>
<dbReference type="InterPro" id="IPR007313">
    <property type="entry name" value="FxsA"/>
</dbReference>
<dbReference type="PANTHER" id="PTHR35335:SF1">
    <property type="entry name" value="UPF0716 PROTEIN FXSA"/>
    <property type="match status" value="1"/>
</dbReference>
<dbReference type="PANTHER" id="PTHR35335">
    <property type="entry name" value="UPF0716 PROTEIN FXSA"/>
    <property type="match status" value="1"/>
</dbReference>
<proteinExistence type="predicted"/>
<dbReference type="OrthoDB" id="4641426at2"/>
<dbReference type="AlphaFoldDB" id="A0A0D1LKA8"/>
<organism evidence="2 3">
    <name type="scientific">Mycolicibacterium llatzerense</name>
    <dbReference type="NCBI Taxonomy" id="280871"/>
    <lineage>
        <taxon>Bacteria</taxon>
        <taxon>Bacillati</taxon>
        <taxon>Actinomycetota</taxon>
        <taxon>Actinomycetes</taxon>
        <taxon>Mycobacteriales</taxon>
        <taxon>Mycobacteriaceae</taxon>
        <taxon>Mycolicibacterium</taxon>
    </lineage>
</organism>
<accession>A0A0D1LKA8</accession>
<protein>
    <submittedName>
        <fullName evidence="2">Exlusion protein FxsA</fullName>
    </submittedName>
</protein>
<sequence length="162" mass="17273">MAMRLFLVYALVEVAVLAVLASTIGVAWTLLALLVTFAAGLAIAGTQLTRHFSRLSEALSARSTDPTLATDSVLVALGTVLVVVPGLASSVLGALMLVPFTRRAVRPAANALFGRRLTPMDFPTQVIYINHDERYRGRGEYIDGEVIDVIDSSPVAVHRQAG</sequence>
<dbReference type="NCBIfam" id="NF008528">
    <property type="entry name" value="PRK11463.1-2"/>
    <property type="match status" value="1"/>
</dbReference>
<feature type="transmembrane region" description="Helical" evidence="1">
    <location>
        <begin position="31"/>
        <end position="52"/>
    </location>
</feature>
<dbReference type="GO" id="GO:0016020">
    <property type="term" value="C:membrane"/>
    <property type="evidence" value="ECO:0007669"/>
    <property type="project" value="InterPro"/>
</dbReference>
<dbReference type="PATRIC" id="fig|280871.6.peg.2866"/>
<name>A0A0D1LKA8_9MYCO</name>
<keyword evidence="3" id="KW-1185">Reference proteome</keyword>
<reference evidence="2 3" key="1">
    <citation type="submission" date="2015-01" db="EMBL/GenBank/DDBJ databases">
        <title>Genome sequence of Mycobacterium llatzerense and Mycobacterium immunogenum recovered from brain abscess.</title>
        <authorList>
            <person name="Greninger A.L."/>
            <person name="Langelier C."/>
            <person name="Cunningham G."/>
            <person name="Chiu C.Y."/>
            <person name="Miller S."/>
        </authorList>
    </citation>
    <scope>NUCLEOTIDE SEQUENCE [LARGE SCALE GENOMIC DNA]</scope>
    <source>
        <strain evidence="2 3">CLUC14</strain>
    </source>
</reference>
<keyword evidence="1" id="KW-1133">Transmembrane helix</keyword>
<dbReference type="Proteomes" id="UP000032221">
    <property type="component" value="Unassembled WGS sequence"/>
</dbReference>
<evidence type="ECO:0000313" key="2">
    <source>
        <dbReference type="EMBL" id="KIU16461.1"/>
    </source>
</evidence>
<feature type="transmembrane region" description="Helical" evidence="1">
    <location>
        <begin position="73"/>
        <end position="98"/>
    </location>
</feature>
<comment type="caution">
    <text evidence="2">The sequence shown here is derived from an EMBL/GenBank/DDBJ whole genome shotgun (WGS) entry which is preliminary data.</text>
</comment>
<dbReference type="EMBL" id="JXST01000017">
    <property type="protein sequence ID" value="KIU16461.1"/>
    <property type="molecule type" value="Genomic_DNA"/>
</dbReference>
<dbReference type="RefSeq" id="WP_043986053.1">
    <property type="nucleotide sequence ID" value="NZ_JXST01000017.1"/>
</dbReference>
<gene>
    <name evidence="2" type="ORF">TL10_13835</name>
</gene>
<dbReference type="STRING" id="280871.TL10_13835"/>
<keyword evidence="1" id="KW-0812">Transmembrane</keyword>
<keyword evidence="1" id="KW-0472">Membrane</keyword>
<evidence type="ECO:0000313" key="3">
    <source>
        <dbReference type="Proteomes" id="UP000032221"/>
    </source>
</evidence>